<dbReference type="HAMAP" id="MF_00295">
    <property type="entry name" value="MetA_acyltransf"/>
    <property type="match status" value="1"/>
</dbReference>
<evidence type="ECO:0000256" key="2">
    <source>
        <dbReference type="ARBA" id="ARBA00022605"/>
    </source>
</evidence>
<dbReference type="Pfam" id="PF04204">
    <property type="entry name" value="HTS"/>
    <property type="match status" value="1"/>
</dbReference>
<gene>
    <name evidence="8" type="primary">metA</name>
    <name evidence="7" type="synonym">metAA</name>
    <name evidence="8" type="ORF">GCM10008908_20290</name>
</gene>
<feature type="site" description="Important for substrate specificity" evidence="7">
    <location>
        <position position="190"/>
    </location>
</feature>
<sequence length="294" mass="34527">MSLIVDKNLLSVNKLINHGIQIEDTSHSYHSDVICILVVNLMPKKCETEFQFLNIFGNMNINIKVDFLYMESHTPQNIDKTYLERYYKSLRQIENSSYEGIIITGAPLEFLDFNDIEYWEELKRVIDYSNKKVKSTLYICWAAIAGLYHNYGINKCVTTEKIFGVFSHVVVNKNSPLLKEFNDGFIVPHSRYGKVRKQDIEKIKELEVLCESEEAGIYMLSTKDRKQIYITGHPEYDQYTLKEEYERDIKNGLNINLPKNYFPNDDSSKKTNLDWSSYSQRLFTNWIRECLVKS</sequence>
<comment type="caution">
    <text evidence="7">Lacks conserved residue(s) required for the propagation of feature annotation.</text>
</comment>
<keyword evidence="3 7" id="KW-0808">Transferase</keyword>
<evidence type="ECO:0000313" key="8">
    <source>
        <dbReference type="EMBL" id="GAA0772961.1"/>
    </source>
</evidence>
<keyword evidence="9" id="KW-1185">Reference proteome</keyword>
<dbReference type="EC" id="2.3.1.31" evidence="7"/>
<feature type="binding site" evidence="7">
    <location>
        <position position="161"/>
    </location>
    <ligand>
        <name>substrate</name>
    </ligand>
</feature>
<evidence type="ECO:0000256" key="7">
    <source>
        <dbReference type="HAMAP-Rule" id="MF_00295"/>
    </source>
</evidence>
<comment type="function">
    <text evidence="7">Transfers an acetyl group from acetyl-CoA to L-homoserine, forming acetyl-L-homoserine.</text>
</comment>
<comment type="similarity">
    <text evidence="7">Belongs to the MetA family.</text>
</comment>
<feature type="active site" description="Proton acceptor" evidence="7">
    <location>
        <position position="233"/>
    </location>
</feature>
<comment type="subcellular location">
    <subcellularLocation>
        <location evidence="7">Cytoplasm</location>
    </subcellularLocation>
</comment>
<keyword evidence="4 7" id="KW-0486">Methionine biosynthesis</keyword>
<dbReference type="InterPro" id="IPR033752">
    <property type="entry name" value="MetA_family"/>
</dbReference>
<dbReference type="RefSeq" id="WP_343826095.1">
    <property type="nucleotide sequence ID" value="NZ_BAAACI010000006.1"/>
</dbReference>
<comment type="caution">
    <text evidence="8">The sequence shown here is derived from an EMBL/GenBank/DDBJ whole genome shotgun (WGS) entry which is preliminary data.</text>
</comment>
<keyword evidence="1 7" id="KW-0963">Cytoplasm</keyword>
<dbReference type="NCBIfam" id="TIGR01001">
    <property type="entry name" value="metA"/>
    <property type="match status" value="1"/>
</dbReference>
<keyword evidence="2 7" id="KW-0028">Amino-acid biosynthesis</keyword>
<evidence type="ECO:0000256" key="3">
    <source>
        <dbReference type="ARBA" id="ARBA00022679"/>
    </source>
</evidence>
<evidence type="ECO:0000256" key="1">
    <source>
        <dbReference type="ARBA" id="ARBA00022490"/>
    </source>
</evidence>
<dbReference type="Gene3D" id="3.40.50.880">
    <property type="match status" value="1"/>
</dbReference>
<organism evidence="8 9">
    <name type="scientific">Clostridium subterminale</name>
    <dbReference type="NCBI Taxonomy" id="1550"/>
    <lineage>
        <taxon>Bacteria</taxon>
        <taxon>Bacillati</taxon>
        <taxon>Bacillota</taxon>
        <taxon>Clostridia</taxon>
        <taxon>Eubacteriales</taxon>
        <taxon>Clostridiaceae</taxon>
        <taxon>Clostridium</taxon>
    </lineage>
</organism>
<feature type="binding site" evidence="7">
    <location>
        <position position="190"/>
    </location>
    <ligand>
        <name>substrate</name>
    </ligand>
</feature>
<evidence type="ECO:0000256" key="6">
    <source>
        <dbReference type="ARBA" id="ARBA00049043"/>
    </source>
</evidence>
<dbReference type="EMBL" id="BAAACI010000006">
    <property type="protein sequence ID" value="GAA0772961.1"/>
    <property type="molecule type" value="Genomic_DNA"/>
</dbReference>
<comment type="pathway">
    <text evidence="7">Amino-acid biosynthesis; L-methionine biosynthesis via de novo pathway; O-acetyl-L-homoserine from L-homoserine: step 1/1.</text>
</comment>
<name>A0ABP3W1T6_CLOSU</name>
<feature type="active site" evidence="7">
    <location>
        <position position="235"/>
    </location>
</feature>
<accession>A0ABP3W1T6</accession>
<proteinExistence type="inferred from homology"/>
<protein>
    <recommendedName>
        <fullName evidence="7">Homoserine O-acetyltransferase</fullName>
        <shortName evidence="7">HAT</shortName>
        <ecNumber evidence="7">2.3.1.31</ecNumber>
    </recommendedName>
    <alternativeName>
        <fullName evidence="7">Homoserine transacetylase</fullName>
        <shortName evidence="7">HTA</shortName>
    </alternativeName>
</protein>
<reference evidence="9" key="1">
    <citation type="journal article" date="2019" name="Int. J. Syst. Evol. Microbiol.">
        <title>The Global Catalogue of Microorganisms (GCM) 10K type strain sequencing project: providing services to taxonomists for standard genome sequencing and annotation.</title>
        <authorList>
            <consortium name="The Broad Institute Genomics Platform"/>
            <consortium name="The Broad Institute Genome Sequencing Center for Infectious Disease"/>
            <person name="Wu L."/>
            <person name="Ma J."/>
        </authorList>
    </citation>
    <scope>NUCLEOTIDE SEQUENCE [LARGE SCALE GENOMIC DNA]</scope>
    <source>
        <strain evidence="9">JCM 1417</strain>
    </source>
</reference>
<evidence type="ECO:0000256" key="4">
    <source>
        <dbReference type="ARBA" id="ARBA00023167"/>
    </source>
</evidence>
<dbReference type="PANTHER" id="PTHR20919:SF0">
    <property type="entry name" value="HOMOSERINE O-SUCCINYLTRANSFERASE"/>
    <property type="match status" value="1"/>
</dbReference>
<feature type="site" description="Important for acyl-CoA specificity" evidence="7">
    <location>
        <position position="109"/>
    </location>
</feature>
<evidence type="ECO:0000313" key="9">
    <source>
        <dbReference type="Proteomes" id="UP001501047"/>
    </source>
</evidence>
<dbReference type="CDD" id="cd03131">
    <property type="entry name" value="GATase1_HTS"/>
    <property type="match status" value="1"/>
</dbReference>
<dbReference type="SUPFAM" id="SSF52317">
    <property type="entry name" value="Class I glutamine amidotransferase-like"/>
    <property type="match status" value="1"/>
</dbReference>
<evidence type="ECO:0000256" key="5">
    <source>
        <dbReference type="ARBA" id="ARBA00023315"/>
    </source>
</evidence>
<dbReference type="InterPro" id="IPR005697">
    <property type="entry name" value="HST_MetA"/>
</dbReference>
<comment type="catalytic activity">
    <reaction evidence="6 7">
        <text>L-homoserine + acetyl-CoA = O-acetyl-L-homoserine + CoA</text>
        <dbReference type="Rhea" id="RHEA:13701"/>
        <dbReference type="ChEBI" id="CHEBI:57287"/>
        <dbReference type="ChEBI" id="CHEBI:57288"/>
        <dbReference type="ChEBI" id="CHEBI:57476"/>
        <dbReference type="ChEBI" id="CHEBI:57716"/>
        <dbReference type="EC" id="2.3.1.31"/>
    </reaction>
</comment>
<keyword evidence="5 7" id="KW-0012">Acyltransferase</keyword>
<dbReference type="InterPro" id="IPR029062">
    <property type="entry name" value="Class_I_gatase-like"/>
</dbReference>
<dbReference type="PANTHER" id="PTHR20919">
    <property type="entry name" value="HOMOSERINE O-SUCCINYLTRANSFERASE"/>
    <property type="match status" value="1"/>
</dbReference>
<feature type="binding site" evidence="7">
    <location>
        <position position="247"/>
    </location>
    <ligand>
        <name>substrate</name>
    </ligand>
</feature>
<dbReference type="Proteomes" id="UP001501047">
    <property type="component" value="Unassembled WGS sequence"/>
</dbReference>
<dbReference type="PIRSF" id="PIRSF000450">
    <property type="entry name" value="H_ser_succinyltr"/>
    <property type="match status" value="1"/>
</dbReference>
<feature type="active site" description="Acyl-thioester intermediate" evidence="7">
    <location>
        <position position="140"/>
    </location>
</feature>